<dbReference type="SUPFAM" id="SSF52833">
    <property type="entry name" value="Thioredoxin-like"/>
    <property type="match status" value="1"/>
</dbReference>
<accession>A0ABW0NTB2</accession>
<feature type="domain" description="Thioredoxin" evidence="2">
    <location>
        <begin position="2"/>
        <end position="105"/>
    </location>
</feature>
<protein>
    <submittedName>
        <fullName evidence="3">Thioredoxin family protein</fullName>
    </submittedName>
</protein>
<dbReference type="PANTHER" id="PTHR46115">
    <property type="entry name" value="THIOREDOXIN-LIKE PROTEIN 1"/>
    <property type="match status" value="1"/>
</dbReference>
<dbReference type="PRINTS" id="PR00421">
    <property type="entry name" value="THIOREDOXIN"/>
</dbReference>
<dbReference type="Gene3D" id="3.40.30.10">
    <property type="entry name" value="Glutaredoxin"/>
    <property type="match status" value="1"/>
</dbReference>
<evidence type="ECO:0000259" key="2">
    <source>
        <dbReference type="PROSITE" id="PS51352"/>
    </source>
</evidence>
<evidence type="ECO:0000313" key="3">
    <source>
        <dbReference type="EMBL" id="MFC5503322.1"/>
    </source>
</evidence>
<dbReference type="Proteomes" id="UP001596039">
    <property type="component" value="Unassembled WGS sequence"/>
</dbReference>
<dbReference type="PROSITE" id="PS51352">
    <property type="entry name" value="THIOREDOXIN_2"/>
    <property type="match status" value="1"/>
</dbReference>
<evidence type="ECO:0000313" key="4">
    <source>
        <dbReference type="Proteomes" id="UP001596039"/>
    </source>
</evidence>
<proteinExistence type="predicted"/>
<name>A0ABW0NTB2_9MICO</name>
<keyword evidence="1" id="KW-1015">Disulfide bond</keyword>
<evidence type="ECO:0000256" key="1">
    <source>
        <dbReference type="ARBA" id="ARBA00023157"/>
    </source>
</evidence>
<dbReference type="InterPro" id="IPR017937">
    <property type="entry name" value="Thioredoxin_CS"/>
</dbReference>
<dbReference type="RefSeq" id="WP_386741035.1">
    <property type="nucleotide sequence ID" value="NZ_JBHSMG010000004.1"/>
</dbReference>
<dbReference type="EMBL" id="JBHSMG010000004">
    <property type="protein sequence ID" value="MFC5503322.1"/>
    <property type="molecule type" value="Genomic_DNA"/>
</dbReference>
<comment type="caution">
    <text evidence="3">The sequence shown here is derived from an EMBL/GenBank/DDBJ whole genome shotgun (WGS) entry which is preliminary data.</text>
</comment>
<dbReference type="CDD" id="cd02947">
    <property type="entry name" value="TRX_family"/>
    <property type="match status" value="1"/>
</dbReference>
<keyword evidence="4" id="KW-1185">Reference proteome</keyword>
<sequence>MATINLTAETFGATVEQNGIVFVDFWAAWCPPCRAFAPVFDKASTEHPDIVFGKVDTEAEQQLAATARITSIPTLMAFRDQILVFSQPGALNSRQFEQLIGAIEQLDMDEVRRNIESEPASRA</sequence>
<gene>
    <name evidence="3" type="ORF">ACFPJ4_13825</name>
</gene>
<dbReference type="InterPro" id="IPR013766">
    <property type="entry name" value="Thioredoxin_domain"/>
</dbReference>
<dbReference type="Pfam" id="PF00085">
    <property type="entry name" value="Thioredoxin"/>
    <property type="match status" value="1"/>
</dbReference>
<dbReference type="PROSITE" id="PS00194">
    <property type="entry name" value="THIOREDOXIN_1"/>
    <property type="match status" value="1"/>
</dbReference>
<reference evidence="4" key="1">
    <citation type="journal article" date="2019" name="Int. J. Syst. Evol. Microbiol.">
        <title>The Global Catalogue of Microorganisms (GCM) 10K type strain sequencing project: providing services to taxonomists for standard genome sequencing and annotation.</title>
        <authorList>
            <consortium name="The Broad Institute Genomics Platform"/>
            <consortium name="The Broad Institute Genome Sequencing Center for Infectious Disease"/>
            <person name="Wu L."/>
            <person name="Ma J."/>
        </authorList>
    </citation>
    <scope>NUCLEOTIDE SEQUENCE [LARGE SCALE GENOMIC DNA]</scope>
    <source>
        <strain evidence="4">CGMCC 4.6997</strain>
    </source>
</reference>
<dbReference type="InterPro" id="IPR036249">
    <property type="entry name" value="Thioredoxin-like_sf"/>
</dbReference>
<organism evidence="3 4">
    <name type="scientific">Lysinimonas soli</name>
    <dbReference type="NCBI Taxonomy" id="1074233"/>
    <lineage>
        <taxon>Bacteria</taxon>
        <taxon>Bacillati</taxon>
        <taxon>Actinomycetota</taxon>
        <taxon>Actinomycetes</taxon>
        <taxon>Micrococcales</taxon>
        <taxon>Microbacteriaceae</taxon>
        <taxon>Lysinimonas</taxon>
    </lineage>
</organism>